<dbReference type="Pfam" id="PF11964">
    <property type="entry name" value="SpoIIAA-like"/>
    <property type="match status" value="1"/>
</dbReference>
<dbReference type="RefSeq" id="WP_390301778.1">
    <property type="nucleotide sequence ID" value="NZ_JBHRRZ010000002.1"/>
</dbReference>
<protein>
    <submittedName>
        <fullName evidence="1">STAS/SEC14 domain-containing protein</fullName>
    </submittedName>
</protein>
<keyword evidence="2" id="KW-1185">Reference proteome</keyword>
<dbReference type="EMBL" id="JBHRRZ010000002">
    <property type="protein sequence ID" value="MFC2947011.1"/>
    <property type="molecule type" value="Genomic_DNA"/>
</dbReference>
<dbReference type="InterPro" id="IPR021866">
    <property type="entry name" value="SpoIIAA-like"/>
</dbReference>
<dbReference type="InterPro" id="IPR036513">
    <property type="entry name" value="STAS_dom_sf"/>
</dbReference>
<dbReference type="SUPFAM" id="SSF52091">
    <property type="entry name" value="SpoIIaa-like"/>
    <property type="match status" value="1"/>
</dbReference>
<name>A0ABV7A1R6_9BACI</name>
<gene>
    <name evidence="1" type="ORF">ACFODW_01355</name>
</gene>
<evidence type="ECO:0000313" key="1">
    <source>
        <dbReference type="EMBL" id="MFC2947011.1"/>
    </source>
</evidence>
<reference evidence="2" key="1">
    <citation type="journal article" date="2019" name="Int. J. Syst. Evol. Microbiol.">
        <title>The Global Catalogue of Microorganisms (GCM) 10K type strain sequencing project: providing services to taxonomists for standard genome sequencing and annotation.</title>
        <authorList>
            <consortium name="The Broad Institute Genomics Platform"/>
            <consortium name="The Broad Institute Genome Sequencing Center for Infectious Disease"/>
            <person name="Wu L."/>
            <person name="Ma J."/>
        </authorList>
    </citation>
    <scope>NUCLEOTIDE SEQUENCE [LARGE SCALE GENOMIC DNA]</scope>
    <source>
        <strain evidence="2">KCTC 13193</strain>
    </source>
</reference>
<accession>A0ABV7A1R6</accession>
<dbReference type="Proteomes" id="UP001595387">
    <property type="component" value="Unassembled WGS sequence"/>
</dbReference>
<dbReference type="Gene3D" id="3.40.50.10600">
    <property type="entry name" value="SpoIIaa-like domains"/>
    <property type="match status" value="1"/>
</dbReference>
<sequence length="118" mass="13527">MFRILPSRDPSTICVEVEGKATGEDAEKMDQHVKETFGENEPFNILAIIKHIEGTTLQGLMKGPKVDAKRWDQFRKFAVVSEKKWIETSVKIGDILPGVTTKHFGKNELEEAWDWIKR</sequence>
<comment type="caution">
    <text evidence="1">The sequence shown here is derived from an EMBL/GenBank/DDBJ whole genome shotgun (WGS) entry which is preliminary data.</text>
</comment>
<proteinExistence type="predicted"/>
<evidence type="ECO:0000313" key="2">
    <source>
        <dbReference type="Proteomes" id="UP001595387"/>
    </source>
</evidence>
<dbReference type="InterPro" id="IPR038396">
    <property type="entry name" value="SpoIIAA-like_sf"/>
</dbReference>
<organism evidence="1 2">
    <name type="scientific">Virgibacillus sediminis</name>
    <dbReference type="NCBI Taxonomy" id="202260"/>
    <lineage>
        <taxon>Bacteria</taxon>
        <taxon>Bacillati</taxon>
        <taxon>Bacillota</taxon>
        <taxon>Bacilli</taxon>
        <taxon>Bacillales</taxon>
        <taxon>Bacillaceae</taxon>
        <taxon>Virgibacillus</taxon>
    </lineage>
</organism>